<dbReference type="InterPro" id="IPR003414">
    <property type="entry name" value="PP_kinase"/>
</dbReference>
<dbReference type="EMBL" id="VXRG01000007">
    <property type="protein sequence ID" value="MXY91977.1"/>
    <property type="molecule type" value="Genomic_DNA"/>
</dbReference>
<dbReference type="GO" id="GO:0008976">
    <property type="term" value="F:polyphosphate kinase activity"/>
    <property type="evidence" value="ECO:0007669"/>
    <property type="project" value="InterPro"/>
</dbReference>
<dbReference type="PANTHER" id="PTHR30218:SF0">
    <property type="entry name" value="POLYPHOSPHATE KINASE"/>
    <property type="match status" value="1"/>
</dbReference>
<proteinExistence type="predicted"/>
<evidence type="ECO:0000256" key="1">
    <source>
        <dbReference type="SAM" id="MobiDB-lite"/>
    </source>
</evidence>
<feature type="domain" description="Polyphosphate kinase middle" evidence="2">
    <location>
        <begin position="152"/>
        <end position="328"/>
    </location>
</feature>
<dbReference type="SUPFAM" id="SSF140356">
    <property type="entry name" value="PPK N-terminal domain-like"/>
    <property type="match status" value="1"/>
</dbReference>
<dbReference type="Gene3D" id="1.20.58.310">
    <property type="entry name" value="Polyphosphate kinase N-terminal domain"/>
    <property type="match status" value="1"/>
</dbReference>
<evidence type="ECO:0000313" key="3">
    <source>
        <dbReference type="EMBL" id="MXY91977.1"/>
    </source>
</evidence>
<evidence type="ECO:0000259" key="2">
    <source>
        <dbReference type="Pfam" id="PF02503"/>
    </source>
</evidence>
<comment type="caution">
    <text evidence="3">The sequence shown here is derived from an EMBL/GenBank/DDBJ whole genome shotgun (WGS) entry which is preliminary data.</text>
</comment>
<dbReference type="Gene3D" id="3.30.1840.10">
    <property type="entry name" value="Polyphosphate kinase middle domain"/>
    <property type="match status" value="1"/>
</dbReference>
<dbReference type="PANTHER" id="PTHR30218">
    <property type="entry name" value="POLYPHOSPHATE KINASE"/>
    <property type="match status" value="1"/>
</dbReference>
<dbReference type="InterPro" id="IPR024953">
    <property type="entry name" value="PP_kinase_middle"/>
</dbReference>
<feature type="compositionally biased region" description="Basic and acidic residues" evidence="1">
    <location>
        <begin position="1"/>
        <end position="13"/>
    </location>
</feature>
<dbReference type="GO" id="GO:0009358">
    <property type="term" value="C:polyphosphate kinase complex"/>
    <property type="evidence" value="ECO:0007669"/>
    <property type="project" value="InterPro"/>
</dbReference>
<dbReference type="InterPro" id="IPR036830">
    <property type="entry name" value="PP_kinase_middle_dom_sf"/>
</dbReference>
<organism evidence="3">
    <name type="scientific">Caldilineaceae bacterium SB0664_bin_27</name>
    <dbReference type="NCBI Taxonomy" id="2605260"/>
    <lineage>
        <taxon>Bacteria</taxon>
        <taxon>Bacillati</taxon>
        <taxon>Chloroflexota</taxon>
        <taxon>Caldilineae</taxon>
        <taxon>Caldilineales</taxon>
        <taxon>Caldilineaceae</taxon>
    </lineage>
</organism>
<dbReference type="Pfam" id="PF02503">
    <property type="entry name" value="PP_kinase"/>
    <property type="match status" value="1"/>
</dbReference>
<gene>
    <name evidence="3" type="ORF">F4Y42_00840</name>
</gene>
<dbReference type="SUPFAM" id="SSF143724">
    <property type="entry name" value="PHP14-like"/>
    <property type="match status" value="1"/>
</dbReference>
<accession>A0A6B0YN56</accession>
<dbReference type="GO" id="GO:0006799">
    <property type="term" value="P:polyphosphate biosynthetic process"/>
    <property type="evidence" value="ECO:0007669"/>
    <property type="project" value="InterPro"/>
</dbReference>
<sequence length="337" mass="37140">MTRDLSDLDHASPEDPTATASSDSRLSAYADPVNSEAVARARALAAGLKTRLQTAAKPAPVVEAAYLLNEARDPDCPLLERLRILGLLASVLDHYFVEKAPALSESDQAEIAASLDPLLQQSYVELNESLLPALSDEHGIEIRRPQELDLPQREYLRILFRQQLYPLLTPLAVDPGHPFPFISSHSINLLVHLSSPDLGIGPLSHARIKVPRLMSRFVSIPSTTKKRLYIWSEDAVTGFLDELFPGMQIESVYLFRVLRASSGSRNGDELEAQSRGLRHQQLASPVARLEVESAMPDSVVEWLSSNLQVPFQLCFRSAGPLALFQLVDLANLANPLD</sequence>
<feature type="region of interest" description="Disordered" evidence="1">
    <location>
        <begin position="1"/>
        <end position="26"/>
    </location>
</feature>
<protein>
    <recommendedName>
        <fullName evidence="2">Polyphosphate kinase middle domain-containing protein</fullName>
    </recommendedName>
</protein>
<dbReference type="AlphaFoldDB" id="A0A6B0YN56"/>
<reference evidence="3" key="1">
    <citation type="submission" date="2019-09" db="EMBL/GenBank/DDBJ databases">
        <title>Characterisation of the sponge microbiome using genome-centric metagenomics.</title>
        <authorList>
            <person name="Engelberts J.P."/>
            <person name="Robbins S.J."/>
            <person name="De Goeij J.M."/>
            <person name="Aranda M."/>
            <person name="Bell S.C."/>
            <person name="Webster N.S."/>
        </authorList>
    </citation>
    <scope>NUCLEOTIDE SEQUENCE</scope>
    <source>
        <strain evidence="3">SB0664_bin_27</strain>
    </source>
</reference>
<name>A0A6B0YN56_9CHLR</name>
<dbReference type="InterPro" id="IPR036832">
    <property type="entry name" value="PPK_N_dom_sf"/>
</dbReference>